<sequence length="512" mass="56476">MATQVHRVGTHGIAFQRALCLVQGGACPQAKSDPLFPPPWVEGSLENLEGGAQNVIPLGLLEKPLRVNVTPWPGSNPSHDMPETLVLLCDGVQIGETRQWVAPIAPDDYYVEIPLEYLKDDSTPELTYRVKGYNGAERCSEPRTITLDLTGPTLGGDRGSLIFDAEVLTEGVTADYLERHDDVLVARVPDYQTFVPGDRIRWFWDAQLYDDNLVAEKVIEQEGFPVIVEIPGDTVRERGDGTRFAHYRLNDYAGNKSTPEEPKVVQLKVDTAPVPRDLTWPEITYATGSGQQVQLDPNKKLNYMRVTVPSGAVFPGEKVEVSWGEPGGVGSYLATEEAPGFPGQYDIPLNLIAQHSGKVLKVYYQVTDKNGKVHPSDVRLVSFLPLTQGLTTPNVSPSSHKTVFLSNVPEEGLTITLDAWRYSHTDHRVTLVVSGVDDQGKPMIQEVLKDHALTLEEVENGLGFDDALKATKAFLLSLKRDLLTVRVSVSFDQGLTWPPSPNFPILDLDLHD</sequence>
<organism evidence="1 2">
    <name type="scientific">Pseudomonas asiatica</name>
    <dbReference type="NCBI Taxonomy" id="2219225"/>
    <lineage>
        <taxon>Bacteria</taxon>
        <taxon>Pseudomonadati</taxon>
        <taxon>Pseudomonadota</taxon>
        <taxon>Gammaproteobacteria</taxon>
        <taxon>Pseudomonadales</taxon>
        <taxon>Pseudomonadaceae</taxon>
        <taxon>Pseudomonas</taxon>
    </lineage>
</organism>
<name>A0A9X4D355_9PSED</name>
<dbReference type="RefSeq" id="WP_170978821.1">
    <property type="nucleotide sequence ID" value="NZ_JANIAN010000030.1"/>
</dbReference>
<reference evidence="1" key="1">
    <citation type="submission" date="2022-07" db="EMBL/GenBank/DDBJ databases">
        <title>Multi-strain Analysis of Pseudomonas putida Reveals Metabolic and Genetic Diversity.</title>
        <authorList>
            <person name="Monk J.M."/>
        </authorList>
    </citation>
    <scope>NUCLEOTIDE SEQUENCE</scope>
    <source>
        <strain evidence="1">17514</strain>
    </source>
</reference>
<evidence type="ECO:0000313" key="2">
    <source>
        <dbReference type="Proteomes" id="UP001150678"/>
    </source>
</evidence>
<comment type="caution">
    <text evidence="1">The sequence shown here is derived from an EMBL/GenBank/DDBJ whole genome shotgun (WGS) entry which is preliminary data.</text>
</comment>
<accession>A0A9X4D355</accession>
<gene>
    <name evidence="1" type="ORF">NP533_20010</name>
</gene>
<dbReference type="EMBL" id="JANIAN010000030">
    <property type="protein sequence ID" value="MDD2108475.1"/>
    <property type="molecule type" value="Genomic_DNA"/>
</dbReference>
<evidence type="ECO:0000313" key="1">
    <source>
        <dbReference type="EMBL" id="MDD2108475.1"/>
    </source>
</evidence>
<proteinExistence type="predicted"/>
<protein>
    <submittedName>
        <fullName evidence="1">Uncharacterized protein</fullName>
    </submittedName>
</protein>
<dbReference type="AlphaFoldDB" id="A0A9X4D355"/>
<dbReference type="Proteomes" id="UP001150678">
    <property type="component" value="Unassembled WGS sequence"/>
</dbReference>